<protein>
    <submittedName>
        <fullName evidence="1">Uncharacterized protein</fullName>
    </submittedName>
</protein>
<proteinExistence type="predicted"/>
<keyword evidence="2" id="KW-1185">Reference proteome</keyword>
<dbReference type="EMBL" id="LODT01000029">
    <property type="protein sequence ID" value="KYQ92757.1"/>
    <property type="molecule type" value="Genomic_DNA"/>
</dbReference>
<dbReference type="InParanoid" id="A0A151ZFQ2"/>
<dbReference type="FunCoup" id="A0A151ZFQ2">
    <property type="interactions" value="170"/>
</dbReference>
<dbReference type="AlphaFoldDB" id="A0A151ZFQ2"/>
<accession>A0A151ZFQ2</accession>
<comment type="caution">
    <text evidence="1">The sequence shown here is derived from an EMBL/GenBank/DDBJ whole genome shotgun (WGS) entry which is preliminary data.</text>
</comment>
<gene>
    <name evidence="1" type="ORF">DLAC_06761</name>
</gene>
<evidence type="ECO:0000313" key="1">
    <source>
        <dbReference type="EMBL" id="KYQ92757.1"/>
    </source>
</evidence>
<sequence length="123" mass="13348">MAENKEIETPKPIKNLSEEEKNYVFKTERTVESIIKKTTIGAVVPLGLLLVTSRLKVIGTAMLFGSGVGLGMGIQESKTCTRSSLNSSACCPSKKSNCHEKKQLHIQPALDSTPEVLKTDDSN</sequence>
<name>A0A151ZFQ2_TIELA</name>
<dbReference type="Proteomes" id="UP000076078">
    <property type="component" value="Unassembled WGS sequence"/>
</dbReference>
<evidence type="ECO:0000313" key="2">
    <source>
        <dbReference type="Proteomes" id="UP000076078"/>
    </source>
</evidence>
<dbReference type="OrthoDB" id="20957at2759"/>
<reference evidence="1 2" key="1">
    <citation type="submission" date="2015-12" db="EMBL/GenBank/DDBJ databases">
        <title>Dictyostelia acquired genes for synthesis and detection of signals that induce cell-type specialization by lateral gene transfer from prokaryotes.</title>
        <authorList>
            <person name="Gloeckner G."/>
            <person name="Schaap P."/>
        </authorList>
    </citation>
    <scope>NUCLEOTIDE SEQUENCE [LARGE SCALE GENOMIC DNA]</scope>
    <source>
        <strain evidence="1 2">TK</strain>
    </source>
</reference>
<organism evidence="1 2">
    <name type="scientific">Tieghemostelium lacteum</name>
    <name type="common">Slime mold</name>
    <name type="synonym">Dictyostelium lacteum</name>
    <dbReference type="NCBI Taxonomy" id="361077"/>
    <lineage>
        <taxon>Eukaryota</taxon>
        <taxon>Amoebozoa</taxon>
        <taxon>Evosea</taxon>
        <taxon>Eumycetozoa</taxon>
        <taxon>Dictyostelia</taxon>
        <taxon>Dictyosteliales</taxon>
        <taxon>Raperosteliaceae</taxon>
        <taxon>Tieghemostelium</taxon>
    </lineage>
</organism>